<feature type="transmembrane region" description="Helical" evidence="1">
    <location>
        <begin position="84"/>
        <end position="107"/>
    </location>
</feature>
<gene>
    <name evidence="2" type="ORF">CQU01_26530</name>
</gene>
<feature type="transmembrane region" description="Helical" evidence="1">
    <location>
        <begin position="43"/>
        <end position="63"/>
    </location>
</feature>
<comment type="caution">
    <text evidence="2">The sequence shown here is derived from an EMBL/GenBank/DDBJ whole genome shotgun (WGS) entry which is preliminary data.</text>
</comment>
<dbReference type="AlphaFoldDB" id="A0A511V0J3"/>
<name>A0A511V0J3_9BACI</name>
<keyword evidence="1" id="KW-1133">Transmembrane helix</keyword>
<feature type="transmembrane region" description="Helical" evidence="1">
    <location>
        <begin position="127"/>
        <end position="147"/>
    </location>
</feature>
<reference evidence="2 3" key="1">
    <citation type="submission" date="2019-07" db="EMBL/GenBank/DDBJ databases">
        <title>Whole genome shotgun sequence of Cerasibacillus quisquiliarum NBRC 102429.</title>
        <authorList>
            <person name="Hosoyama A."/>
            <person name="Uohara A."/>
            <person name="Ohji S."/>
            <person name="Ichikawa N."/>
        </authorList>
    </citation>
    <scope>NUCLEOTIDE SEQUENCE [LARGE SCALE GENOMIC DNA]</scope>
    <source>
        <strain evidence="2 3">NBRC 102429</strain>
    </source>
</reference>
<keyword evidence="3" id="KW-1185">Reference proteome</keyword>
<dbReference type="OrthoDB" id="1786466at2"/>
<evidence type="ECO:0000256" key="1">
    <source>
        <dbReference type="SAM" id="Phobius"/>
    </source>
</evidence>
<dbReference type="Proteomes" id="UP000321491">
    <property type="component" value="Unassembled WGS sequence"/>
</dbReference>
<keyword evidence="1" id="KW-0812">Transmembrane</keyword>
<proteinExistence type="predicted"/>
<feature type="transmembrane region" description="Helical" evidence="1">
    <location>
        <begin position="154"/>
        <end position="174"/>
    </location>
</feature>
<evidence type="ECO:0000313" key="2">
    <source>
        <dbReference type="EMBL" id="GEN32415.1"/>
    </source>
</evidence>
<feature type="transmembrane region" description="Helical" evidence="1">
    <location>
        <begin position="12"/>
        <end position="31"/>
    </location>
</feature>
<sequence length="240" mass="28013">MKLALFYREWHMLKWFILISSMMIILLYGFSMDSLLSFDGSELLIFGLIMPPLIVLFSLNLEANQLAAFLHHPQSAHTLYIVKIVFATFIVLIFMYFIIFIDLLKIVLTDGSLHLMGENYIYLSMYLFYYLSISLFITTIIILLWTLHQVWRTYIGKLSFVLLFLLLIGSSNLLTTFQNTSFYNTMIKWGALNISLSNALYVEDFSIKMFYVGEWLFYGGVAIVLYMISVYLFERKVEAA</sequence>
<accession>A0A511V0J3</accession>
<evidence type="ECO:0000313" key="3">
    <source>
        <dbReference type="Proteomes" id="UP000321491"/>
    </source>
</evidence>
<keyword evidence="1" id="KW-0472">Membrane</keyword>
<dbReference type="EMBL" id="BJXW01000042">
    <property type="protein sequence ID" value="GEN32415.1"/>
    <property type="molecule type" value="Genomic_DNA"/>
</dbReference>
<organism evidence="2 3">
    <name type="scientific">Cerasibacillus quisquiliarum</name>
    <dbReference type="NCBI Taxonomy" id="227865"/>
    <lineage>
        <taxon>Bacteria</taxon>
        <taxon>Bacillati</taxon>
        <taxon>Bacillota</taxon>
        <taxon>Bacilli</taxon>
        <taxon>Bacillales</taxon>
        <taxon>Bacillaceae</taxon>
        <taxon>Cerasibacillus</taxon>
    </lineage>
</organism>
<dbReference type="RefSeq" id="WP_146938756.1">
    <property type="nucleotide sequence ID" value="NZ_BJXW01000042.1"/>
</dbReference>
<protein>
    <submittedName>
        <fullName evidence="2">Uncharacterized protein</fullName>
    </submittedName>
</protein>
<feature type="transmembrane region" description="Helical" evidence="1">
    <location>
        <begin position="215"/>
        <end position="233"/>
    </location>
</feature>